<sequence length="460" mass="54256">MKYIGPFFRLNSINKDNIKSQLFHLSKEAIKDIIFNSKCGITFPLKDIKAKDIFLNDINTFKSFSPLLCIYKKSDCHLYTLDKKLSWDDSSHRKNIIISSNAYMTLSLMELSNYFLKFKSTYPKKFYLNPIYIFIAKKQIDFYTSYLRNPEGVFIDKKDISNGLTSEIMLDVKSKDFKFSDQALLMCTHYKFSTLYKGKNSLEYKKFSFDILKMFLHFKDELYNLSSKELNKLILALNIFYDYSKDIKAYELLIDLFEFICENHVINYSGNITNSCLLCLNAIMLYKNSKLTKFKDTALKMYSMLQDLFIPEYGMFFKQDEKKECNFYSTEIILYIINSILICDLCEDSKPYDSIIEDVFKHQLIESGIIASWPAVPSLDDPERYKNFSLKADDLIDETNFKMSSMPTPEVAQIAPVLFKKVSFNKKKRTFSDTKQCFYSDNNMFIFFIIIYCFKHYFDF</sequence>
<organism evidence="1 2">
    <name type="scientific">Clostridium neuense</name>
    <dbReference type="NCBI Taxonomy" id="1728934"/>
    <lineage>
        <taxon>Bacteria</taxon>
        <taxon>Bacillati</taxon>
        <taxon>Bacillota</taxon>
        <taxon>Clostridia</taxon>
        <taxon>Eubacteriales</taxon>
        <taxon>Clostridiaceae</taxon>
        <taxon>Clostridium</taxon>
    </lineage>
</organism>
<dbReference type="RefSeq" id="WP_406789726.1">
    <property type="nucleotide sequence ID" value="NZ_JBJIAA010000024.1"/>
</dbReference>
<dbReference type="Proteomes" id="UP001623592">
    <property type="component" value="Unassembled WGS sequence"/>
</dbReference>
<evidence type="ECO:0000313" key="1">
    <source>
        <dbReference type="EMBL" id="MFL0253063.1"/>
    </source>
</evidence>
<accession>A0ABW8TLC2</accession>
<dbReference type="EMBL" id="JBJIAA010000024">
    <property type="protein sequence ID" value="MFL0253063.1"/>
    <property type="molecule type" value="Genomic_DNA"/>
</dbReference>
<name>A0ABW8TLC2_9CLOT</name>
<evidence type="ECO:0000313" key="2">
    <source>
        <dbReference type="Proteomes" id="UP001623592"/>
    </source>
</evidence>
<dbReference type="SUPFAM" id="SSF48208">
    <property type="entry name" value="Six-hairpin glycosidases"/>
    <property type="match status" value="1"/>
</dbReference>
<protein>
    <submittedName>
        <fullName evidence="1">Uncharacterized protein</fullName>
    </submittedName>
</protein>
<comment type="caution">
    <text evidence="1">The sequence shown here is derived from an EMBL/GenBank/DDBJ whole genome shotgun (WGS) entry which is preliminary data.</text>
</comment>
<reference evidence="1 2" key="1">
    <citation type="submission" date="2024-11" db="EMBL/GenBank/DDBJ databases">
        <authorList>
            <person name="Heng Y.C."/>
            <person name="Lim A.C.H."/>
            <person name="Lee J.K.Y."/>
            <person name="Kittelmann S."/>
        </authorList>
    </citation>
    <scope>NUCLEOTIDE SEQUENCE [LARGE SCALE GENOMIC DNA]</scope>
    <source>
        <strain evidence="1 2">WILCCON 0114</strain>
    </source>
</reference>
<dbReference type="InterPro" id="IPR008928">
    <property type="entry name" value="6-hairpin_glycosidase_sf"/>
</dbReference>
<keyword evidence="2" id="KW-1185">Reference proteome</keyword>
<proteinExistence type="predicted"/>
<gene>
    <name evidence="1" type="ORF">ACJDT4_21890</name>
</gene>